<dbReference type="NCBIfam" id="TIGR02532">
    <property type="entry name" value="IV_pilin_GFxxxE"/>
    <property type="match status" value="1"/>
</dbReference>
<reference evidence="1" key="1">
    <citation type="submission" date="2019-11" db="EMBL/GenBank/DDBJ databases">
        <authorList>
            <person name="Feng L."/>
        </authorList>
    </citation>
    <scope>NUCLEOTIDE SEQUENCE</scope>
    <source>
        <strain evidence="1">AcaccaeLFYP115</strain>
    </source>
</reference>
<evidence type="ECO:0000313" key="1">
    <source>
        <dbReference type="EMBL" id="VYS97649.1"/>
    </source>
</evidence>
<dbReference type="RefSeq" id="WP_006566781.1">
    <property type="nucleotide sequence ID" value="NZ_BAABRZ010000001.1"/>
</dbReference>
<dbReference type="AlphaFoldDB" id="A0A6N2SX57"/>
<protein>
    <recommendedName>
        <fullName evidence="2">Prepilin-type cleavage/methylation N-terminal domain protein</fullName>
    </recommendedName>
</protein>
<sequence>MRKIRIKHILKGRDGMTLVEVLAAFAILLMGIAFLYKSTVMSLNQIRKAREVQEQADRAVSEFYEKKAEESSEKQTVVLTVKKQDSDTAVSQWGMEVKVGEAKSSDGYFIYFFGQEGSEK</sequence>
<name>A0A6N2SX57_9FIRM</name>
<evidence type="ECO:0008006" key="2">
    <source>
        <dbReference type="Google" id="ProtNLM"/>
    </source>
</evidence>
<dbReference type="InterPro" id="IPR012902">
    <property type="entry name" value="N_methyl_site"/>
</dbReference>
<proteinExistence type="predicted"/>
<gene>
    <name evidence="1" type="ORF">ACLFYP115_01154</name>
</gene>
<accession>A0A6N2SX57</accession>
<dbReference type="EMBL" id="CACRSQ010000003">
    <property type="protein sequence ID" value="VYS97649.1"/>
    <property type="molecule type" value="Genomic_DNA"/>
</dbReference>
<dbReference type="Pfam" id="PF07963">
    <property type="entry name" value="N_methyl"/>
    <property type="match status" value="1"/>
</dbReference>
<organism evidence="1">
    <name type="scientific">Anaerostipes caccae</name>
    <dbReference type="NCBI Taxonomy" id="105841"/>
    <lineage>
        <taxon>Bacteria</taxon>
        <taxon>Bacillati</taxon>
        <taxon>Bacillota</taxon>
        <taxon>Clostridia</taxon>
        <taxon>Lachnospirales</taxon>
        <taxon>Lachnospiraceae</taxon>
        <taxon>Anaerostipes</taxon>
    </lineage>
</organism>
<dbReference type="GeneID" id="69471107"/>